<comment type="caution">
    <text evidence="3">The sequence shown here is derived from an EMBL/GenBank/DDBJ whole genome shotgun (WGS) entry which is preliminary data.</text>
</comment>
<gene>
    <name evidence="3" type="ORF">GGI15_003738</name>
</gene>
<keyword evidence="2" id="KW-0472">Membrane</keyword>
<name>A0A9W8H639_9FUNG</name>
<evidence type="ECO:0000256" key="2">
    <source>
        <dbReference type="SAM" id="Phobius"/>
    </source>
</evidence>
<dbReference type="OrthoDB" id="5577676at2759"/>
<dbReference type="Proteomes" id="UP001140172">
    <property type="component" value="Unassembled WGS sequence"/>
</dbReference>
<keyword evidence="2" id="KW-0812">Transmembrane</keyword>
<reference evidence="3" key="1">
    <citation type="submission" date="2022-07" db="EMBL/GenBank/DDBJ databases">
        <title>Phylogenomic reconstructions and comparative analyses of Kickxellomycotina fungi.</title>
        <authorList>
            <person name="Reynolds N.K."/>
            <person name="Stajich J.E."/>
            <person name="Barry K."/>
            <person name="Grigoriev I.V."/>
            <person name="Crous P."/>
            <person name="Smith M.E."/>
        </authorList>
    </citation>
    <scope>NUCLEOTIDE SEQUENCE</scope>
    <source>
        <strain evidence="3">BCRC 34489</strain>
    </source>
</reference>
<feature type="transmembrane region" description="Helical" evidence="2">
    <location>
        <begin position="197"/>
        <end position="219"/>
    </location>
</feature>
<sequence>MSLFAGLPPIGSRLSDDEGETGASEKQQQQPLEKGKEPQKPIDLVPASLRPRPAAKRAHDPARLISRWTAAAASSAAEAAPQADPPEPLQPAVSLAQYLPAAPPRQDSGCRAVFDPRAAYCPATPNDYHAYAAWAAERKKKGRKAMSDTIAKVTSAAAAAASSVMATPGFVDIFDHFGVIRPEHDDRANSEMSPADMFFLTMSLFLVGGCVSIVGGYYLNRALRGKSAADTIKAAENKKNKAAAKKKEEKAN</sequence>
<dbReference type="EMBL" id="JANBUM010000276">
    <property type="protein sequence ID" value="KAJ2779883.1"/>
    <property type="molecule type" value="Genomic_DNA"/>
</dbReference>
<accession>A0A9W8H639</accession>
<evidence type="ECO:0000256" key="1">
    <source>
        <dbReference type="SAM" id="MobiDB-lite"/>
    </source>
</evidence>
<dbReference type="AlphaFoldDB" id="A0A9W8H639"/>
<evidence type="ECO:0000313" key="4">
    <source>
        <dbReference type="Proteomes" id="UP001140172"/>
    </source>
</evidence>
<proteinExistence type="predicted"/>
<protein>
    <submittedName>
        <fullName evidence="3">Uncharacterized protein</fullName>
    </submittedName>
</protein>
<organism evidence="3 4">
    <name type="scientific">Coemansia interrupta</name>
    <dbReference type="NCBI Taxonomy" id="1126814"/>
    <lineage>
        <taxon>Eukaryota</taxon>
        <taxon>Fungi</taxon>
        <taxon>Fungi incertae sedis</taxon>
        <taxon>Zoopagomycota</taxon>
        <taxon>Kickxellomycotina</taxon>
        <taxon>Kickxellomycetes</taxon>
        <taxon>Kickxellales</taxon>
        <taxon>Kickxellaceae</taxon>
        <taxon>Coemansia</taxon>
    </lineage>
</organism>
<keyword evidence="4" id="KW-1185">Reference proteome</keyword>
<feature type="region of interest" description="Disordered" evidence="1">
    <location>
        <begin position="1"/>
        <end position="63"/>
    </location>
</feature>
<keyword evidence="2" id="KW-1133">Transmembrane helix</keyword>
<evidence type="ECO:0000313" key="3">
    <source>
        <dbReference type="EMBL" id="KAJ2779883.1"/>
    </source>
</evidence>